<protein>
    <submittedName>
        <fullName evidence="7">GPR1/FUN34/yaaH family-domain-containing protein</fullName>
    </submittedName>
</protein>
<dbReference type="GO" id="GO:0005886">
    <property type="term" value="C:plasma membrane"/>
    <property type="evidence" value="ECO:0007669"/>
    <property type="project" value="TreeGrafter"/>
</dbReference>
<evidence type="ECO:0000256" key="5">
    <source>
        <dbReference type="ARBA" id="ARBA00023136"/>
    </source>
</evidence>
<keyword evidence="5 6" id="KW-0472">Membrane</keyword>
<dbReference type="PANTHER" id="PTHR31123">
    <property type="entry name" value="ACCUMULATION OF DYADS PROTEIN 2-RELATED"/>
    <property type="match status" value="1"/>
</dbReference>
<evidence type="ECO:0000313" key="8">
    <source>
        <dbReference type="Proteomes" id="UP000481861"/>
    </source>
</evidence>
<comment type="subcellular location">
    <subcellularLocation>
        <location evidence="1">Membrane</location>
        <topology evidence="1">Multi-pass membrane protein</topology>
    </subcellularLocation>
</comment>
<dbReference type="GO" id="GO:0015123">
    <property type="term" value="F:acetate transmembrane transporter activity"/>
    <property type="evidence" value="ECO:0007669"/>
    <property type="project" value="TreeGrafter"/>
</dbReference>
<keyword evidence="8" id="KW-1185">Reference proteome</keyword>
<dbReference type="AlphaFoldDB" id="A0A7C8I0S4"/>
<evidence type="ECO:0000256" key="4">
    <source>
        <dbReference type="ARBA" id="ARBA00022989"/>
    </source>
</evidence>
<comment type="similarity">
    <text evidence="2">Belongs to the acetate uptake transporter (AceTr) (TC 2.A.96) family.</text>
</comment>
<dbReference type="Proteomes" id="UP000481861">
    <property type="component" value="Unassembled WGS sequence"/>
</dbReference>
<proteinExistence type="inferred from homology"/>
<feature type="transmembrane region" description="Helical" evidence="6">
    <location>
        <begin position="160"/>
        <end position="180"/>
    </location>
</feature>
<dbReference type="InterPro" id="IPR051633">
    <property type="entry name" value="AceTr"/>
</dbReference>
<feature type="transmembrane region" description="Helical" evidence="6">
    <location>
        <begin position="21"/>
        <end position="43"/>
    </location>
</feature>
<keyword evidence="3 6" id="KW-0812">Transmembrane</keyword>
<dbReference type="EMBL" id="JAADJZ010000040">
    <property type="protein sequence ID" value="KAF2864792.1"/>
    <property type="molecule type" value="Genomic_DNA"/>
</dbReference>
<name>A0A7C8I0S4_9PLEO</name>
<dbReference type="InterPro" id="IPR000791">
    <property type="entry name" value="Gpr1/Fun34/SatP-like"/>
</dbReference>
<evidence type="ECO:0000313" key="7">
    <source>
        <dbReference type="EMBL" id="KAF2864792.1"/>
    </source>
</evidence>
<reference evidence="7 8" key="1">
    <citation type="submission" date="2020-01" db="EMBL/GenBank/DDBJ databases">
        <authorList>
            <consortium name="DOE Joint Genome Institute"/>
            <person name="Haridas S."/>
            <person name="Albert R."/>
            <person name="Binder M."/>
            <person name="Bloem J."/>
            <person name="Labutti K."/>
            <person name="Salamov A."/>
            <person name="Andreopoulos B."/>
            <person name="Baker S.E."/>
            <person name="Barry K."/>
            <person name="Bills G."/>
            <person name="Bluhm B.H."/>
            <person name="Cannon C."/>
            <person name="Castanera R."/>
            <person name="Culley D.E."/>
            <person name="Daum C."/>
            <person name="Ezra D."/>
            <person name="Gonzalez J.B."/>
            <person name="Henrissat B."/>
            <person name="Kuo A."/>
            <person name="Liang C."/>
            <person name="Lipzen A."/>
            <person name="Lutzoni F."/>
            <person name="Magnuson J."/>
            <person name="Mondo S."/>
            <person name="Nolan M."/>
            <person name="Ohm R."/>
            <person name="Pangilinan J."/>
            <person name="Park H.-J.H."/>
            <person name="Ramirez L."/>
            <person name="Alfaro M."/>
            <person name="Sun H."/>
            <person name="Tritt A."/>
            <person name="Yoshinaga Y."/>
            <person name="Zwiers L.-H.L."/>
            <person name="Turgeon B.G."/>
            <person name="Goodwin S.B."/>
            <person name="Spatafora J.W."/>
            <person name="Crous P.W."/>
            <person name="Grigoriev I.V."/>
        </authorList>
    </citation>
    <scope>NUCLEOTIDE SEQUENCE [LARGE SCALE GENOMIC DNA]</scope>
    <source>
        <strain evidence="7 8">CBS 611.86</strain>
    </source>
</reference>
<feature type="transmembrane region" description="Helical" evidence="6">
    <location>
        <begin position="80"/>
        <end position="98"/>
    </location>
</feature>
<dbReference type="OrthoDB" id="3648309at2759"/>
<feature type="non-terminal residue" evidence="7">
    <location>
        <position position="1"/>
    </location>
</feature>
<gene>
    <name evidence="7" type="ORF">BDV95DRAFT_508705</name>
</gene>
<feature type="transmembrane region" description="Helical" evidence="6">
    <location>
        <begin position="200"/>
        <end position="219"/>
    </location>
</feature>
<keyword evidence="4 6" id="KW-1133">Transmembrane helix</keyword>
<feature type="transmembrane region" description="Helical" evidence="6">
    <location>
        <begin position="133"/>
        <end position="153"/>
    </location>
</feature>
<evidence type="ECO:0000256" key="3">
    <source>
        <dbReference type="ARBA" id="ARBA00022692"/>
    </source>
</evidence>
<comment type="caution">
    <text evidence="7">The sequence shown here is derived from an EMBL/GenBank/DDBJ whole genome shotgun (WGS) entry which is preliminary data.</text>
</comment>
<feature type="transmembrane region" description="Helical" evidence="6">
    <location>
        <begin position="49"/>
        <end position="73"/>
    </location>
</feature>
<accession>A0A7C8I0S4</accession>
<dbReference type="PANTHER" id="PTHR31123:SF4">
    <property type="entry name" value="PROTEIN ALCS"/>
    <property type="match status" value="1"/>
</dbReference>
<dbReference type="Pfam" id="PF01184">
    <property type="entry name" value="Gpr1_Fun34_YaaH"/>
    <property type="match status" value="1"/>
</dbReference>
<organism evidence="7 8">
    <name type="scientific">Massariosphaeria phaeospora</name>
    <dbReference type="NCBI Taxonomy" id="100035"/>
    <lineage>
        <taxon>Eukaryota</taxon>
        <taxon>Fungi</taxon>
        <taxon>Dikarya</taxon>
        <taxon>Ascomycota</taxon>
        <taxon>Pezizomycotina</taxon>
        <taxon>Dothideomycetes</taxon>
        <taxon>Pleosporomycetidae</taxon>
        <taxon>Pleosporales</taxon>
        <taxon>Pleosporales incertae sedis</taxon>
        <taxon>Massariosphaeria</taxon>
    </lineage>
</organism>
<evidence type="ECO:0000256" key="1">
    <source>
        <dbReference type="ARBA" id="ARBA00004141"/>
    </source>
</evidence>
<evidence type="ECO:0000256" key="2">
    <source>
        <dbReference type="ARBA" id="ARBA00005587"/>
    </source>
</evidence>
<evidence type="ECO:0000256" key="6">
    <source>
        <dbReference type="SAM" id="Phobius"/>
    </source>
</evidence>
<sequence length="252" mass="27212">LYLGPKTPHTTDYDKRFANAAPLGFLGFVICVMSFAVVLMGWGGAGPNMAAISGMFFFVGPVLLLLSLIGLWIQNQFFPMMVCGLFSVFWLSFGMLQLPTLQLQASYAPAASPGSPPASLAELAAAGAASKSYNAVIALYLTVWGFAIFTFWLFTLRINLVFAGIFALTSTGSFVMSGAYWKVSVGNYAAAQTLQTTAGAIFFVVALLGWYVLVVMMAAEMRVTISLPVGDLSHYWKRTDVELAVMEAEKKD</sequence>